<accession>A0ABP0TFP8</accession>
<dbReference type="InterPro" id="IPR015424">
    <property type="entry name" value="PyrdxlP-dep_Trfase"/>
</dbReference>
<gene>
    <name evidence="6" type="ORF">CSSPTR1EN2_LOCUS2727</name>
</gene>
<dbReference type="InterPro" id="IPR015421">
    <property type="entry name" value="PyrdxlP-dep_Trfase_major"/>
</dbReference>
<evidence type="ECO:0000256" key="5">
    <source>
        <dbReference type="SAM" id="SignalP"/>
    </source>
</evidence>
<organism evidence="6 7">
    <name type="scientific">Sphagnum troendelagicum</name>
    <dbReference type="NCBI Taxonomy" id="128251"/>
    <lineage>
        <taxon>Eukaryota</taxon>
        <taxon>Viridiplantae</taxon>
        <taxon>Streptophyta</taxon>
        <taxon>Embryophyta</taxon>
        <taxon>Bryophyta</taxon>
        <taxon>Sphagnophytina</taxon>
        <taxon>Sphagnopsida</taxon>
        <taxon>Sphagnales</taxon>
        <taxon>Sphagnaceae</taxon>
        <taxon>Sphagnum</taxon>
    </lineage>
</organism>
<keyword evidence="3" id="KW-0663">Pyridoxal phosphate</keyword>
<dbReference type="PANTHER" id="PTHR42684">
    <property type="entry name" value="ADENOSYLMETHIONINE-8-AMINO-7-OXONONANOATE AMINOTRANSFERASE"/>
    <property type="match status" value="1"/>
</dbReference>
<dbReference type="InterPro" id="IPR015422">
    <property type="entry name" value="PyrdxlP-dep_Trfase_small"/>
</dbReference>
<keyword evidence="2" id="KW-0808">Transferase</keyword>
<evidence type="ECO:0000256" key="4">
    <source>
        <dbReference type="SAM" id="MobiDB-lite"/>
    </source>
</evidence>
<name>A0ABP0TFP8_9BRYO</name>
<evidence type="ECO:0008006" key="8">
    <source>
        <dbReference type="Google" id="ProtNLM"/>
    </source>
</evidence>
<keyword evidence="1" id="KW-0032">Aminotransferase</keyword>
<dbReference type="Gene3D" id="3.90.1150.10">
    <property type="entry name" value="Aspartate Aminotransferase, domain 1"/>
    <property type="match status" value="1"/>
</dbReference>
<feature type="region of interest" description="Disordered" evidence="4">
    <location>
        <begin position="240"/>
        <end position="259"/>
    </location>
</feature>
<protein>
    <recommendedName>
        <fullName evidence="8">Bifunctional dethiobiotin synthetase/7,8-diamino-pelargonic acid aminotransferase, mitochondrial</fullName>
    </recommendedName>
</protein>
<dbReference type="SUPFAM" id="SSF53383">
    <property type="entry name" value="PLP-dependent transferases"/>
    <property type="match status" value="1"/>
</dbReference>
<feature type="chain" id="PRO_5046577028" description="Bifunctional dethiobiotin synthetase/7,8-diamino-pelargonic acid aminotransferase, mitochondrial" evidence="5">
    <location>
        <begin position="21"/>
        <end position="959"/>
    </location>
</feature>
<keyword evidence="5" id="KW-0732">Signal</keyword>
<dbReference type="InterPro" id="IPR005814">
    <property type="entry name" value="Aminotrans_3"/>
</dbReference>
<feature type="signal peptide" evidence="5">
    <location>
        <begin position="1"/>
        <end position="20"/>
    </location>
</feature>
<evidence type="ECO:0000313" key="7">
    <source>
        <dbReference type="Proteomes" id="UP001497512"/>
    </source>
</evidence>
<proteinExistence type="predicted"/>
<evidence type="ECO:0000256" key="2">
    <source>
        <dbReference type="ARBA" id="ARBA00022679"/>
    </source>
</evidence>
<dbReference type="EMBL" id="OZ019902">
    <property type="protein sequence ID" value="CAK9194841.1"/>
    <property type="molecule type" value="Genomic_DNA"/>
</dbReference>
<reference evidence="6" key="1">
    <citation type="submission" date="2024-02" db="EMBL/GenBank/DDBJ databases">
        <authorList>
            <consortium name="ELIXIR-Norway"/>
            <consortium name="Elixir Norway"/>
        </authorList>
    </citation>
    <scope>NUCLEOTIDE SEQUENCE</scope>
</reference>
<evidence type="ECO:0000256" key="3">
    <source>
        <dbReference type="ARBA" id="ARBA00022898"/>
    </source>
</evidence>
<dbReference type="Pfam" id="PF00202">
    <property type="entry name" value="Aminotran_3"/>
    <property type="match status" value="2"/>
</dbReference>
<sequence>MVGMLHLLLIPVLTPTNAAASSSSYFIRSFAAAACHQLKRKKEKNKKRRHDIWQRWRSLSLQAGTHKHVAVEEKKIDSEKQQQCDFQAAALDVSFPTYMIWGANTGVGKTLVSAGLSAAIVCHEGSSQQWRGLGKKSGVEEEKEKELIVRRADLLYVKPVQTGFPADSDARYVFEEVSRVGRLCPQTIPHGLFACNHTLQVSPAVFNHIFRFPAFGYITGMRDLCSSESRLLQGCHTLSSTRNGEDSALPEKNVDGGRDGVCQKPTPAQFTCQTMWSWFDPVSPHLAAAKEGSTVSDLMVLNSVQSSLQSLSDGTLRIWEREDKSSDLMRKWALVETAGGVASPGPSGTLQCDLYRPLRLPGVLVGDGKLGGISSTVGAYESLQIRGYDTIAIVLVDSGLCNEQALCQYLKHRIPVFVLPQLPQDPNESLASWFSMAEGMFADLRDTLERAHSDRIKRLVEMPRKASQILWWPFTQHSLVKEGSIAVIDSRCGENFSIFKVCQIEKPQFDACASWWTQGPDKAMQPELAREAAYSAGRYGHVMFPENVHEPALHCAELLLQGVGQGWAERVFFSDNGSTSIEVAIKMAFRKYATDHGLCDPAEHGKQQFEVYPASFVLALKGSYHGDTLGAMDAQAPSAYTGFLQQPWYSGRGLFLKPPTVYLRKGHWHLQLPDANYSDSKTNVEHSWESREEVFDADRDGTMLANMYSESIKKQLALSTTRKGSTSIAALIIEPVIHGAGGMQIVDPLFQRVLVHECQSQLIPTIFDEVLTGCWRLGVESAAELLGCKPDIACYSKLLTGGVVPLGATLASESVFETFMGNSKLDALLHGHSYTAHAIGCASAAISLQYFSNPLRNPNLLPSGRRLKEFWKPELVSEISWHQAVHRVVSLGTIFALELHTSAADSGYASLLSKGLVEGLRHDGIYIRPLGNVVYLMCGPLTNPESCSILLQKLHAQLG</sequence>
<keyword evidence="7" id="KW-1185">Reference proteome</keyword>
<dbReference type="CDD" id="cd03109">
    <property type="entry name" value="DTBS"/>
    <property type="match status" value="1"/>
</dbReference>
<dbReference type="Gene3D" id="3.40.50.300">
    <property type="entry name" value="P-loop containing nucleotide triphosphate hydrolases"/>
    <property type="match status" value="1"/>
</dbReference>
<dbReference type="InterPro" id="IPR027417">
    <property type="entry name" value="P-loop_NTPase"/>
</dbReference>
<dbReference type="Proteomes" id="UP001497512">
    <property type="component" value="Chromosome 10"/>
</dbReference>
<dbReference type="PANTHER" id="PTHR42684:SF3">
    <property type="entry name" value="ADENOSYLMETHIONINE-8-AMINO-7-OXONONANOATE AMINOTRANSFERASE"/>
    <property type="match status" value="1"/>
</dbReference>
<dbReference type="SUPFAM" id="SSF52540">
    <property type="entry name" value="P-loop containing nucleoside triphosphate hydrolases"/>
    <property type="match status" value="1"/>
</dbReference>
<evidence type="ECO:0000313" key="6">
    <source>
        <dbReference type="EMBL" id="CAK9194841.1"/>
    </source>
</evidence>
<dbReference type="Gene3D" id="3.40.640.10">
    <property type="entry name" value="Type I PLP-dependent aspartate aminotransferase-like (Major domain)"/>
    <property type="match status" value="1"/>
</dbReference>
<evidence type="ECO:0000256" key="1">
    <source>
        <dbReference type="ARBA" id="ARBA00022576"/>
    </source>
</evidence>